<feature type="compositionally biased region" description="Low complexity" evidence="9">
    <location>
        <begin position="136"/>
        <end position="171"/>
    </location>
</feature>
<comment type="similarity">
    <text evidence="3">Belongs to the RBT5 family.</text>
</comment>
<feature type="signal peptide" evidence="10">
    <location>
        <begin position="1"/>
        <end position="22"/>
    </location>
</feature>
<dbReference type="AlphaFoldDB" id="A0A1C1CBV3"/>
<accession>A0A1C1CBV3</accession>
<evidence type="ECO:0000256" key="5">
    <source>
        <dbReference type="ARBA" id="ARBA00022622"/>
    </source>
</evidence>
<feature type="chain" id="PRO_5008650717" description="CFEM domain-containing protein" evidence="10">
    <location>
        <begin position="23"/>
        <end position="246"/>
    </location>
</feature>
<evidence type="ECO:0000256" key="9">
    <source>
        <dbReference type="SAM" id="MobiDB-lite"/>
    </source>
</evidence>
<evidence type="ECO:0000256" key="8">
    <source>
        <dbReference type="ARBA" id="ARBA00023288"/>
    </source>
</evidence>
<evidence type="ECO:0000259" key="11">
    <source>
        <dbReference type="Pfam" id="PF05730"/>
    </source>
</evidence>
<keyword evidence="5" id="KW-0325">Glycoprotein</keyword>
<evidence type="ECO:0000256" key="2">
    <source>
        <dbReference type="ARBA" id="ARBA00004613"/>
    </source>
</evidence>
<keyword evidence="8" id="KW-0449">Lipoprotein</keyword>
<dbReference type="EMBL" id="LGRB01000017">
    <property type="protein sequence ID" value="OCT46023.1"/>
    <property type="molecule type" value="Genomic_DNA"/>
</dbReference>
<evidence type="ECO:0000313" key="13">
    <source>
        <dbReference type="Proteomes" id="UP000094526"/>
    </source>
</evidence>
<sequence length="246" mass="25331">MVSTLSMVTAILVVLYVGWSTADYEKWEDLPSCAQDCLMQAVNASLAGCSELSLDCFCQNGFATVAFDICLASDSQCGSDPVKTDSEDFQSNVLCNLNTDSGFRFTTVKSTETVTLGLGADSGEETITVNTDQERTTTSWTAPSSSSSGSSPATVSASATSPAYATPPVATRSTPGVITSISTVIIELSSDTPTSITTAGASTGAAVTTVVVVAAASTPITSMLVCVSSLLTTWVLAFTPDTFGWP</sequence>
<evidence type="ECO:0000256" key="6">
    <source>
        <dbReference type="ARBA" id="ARBA00022729"/>
    </source>
</evidence>
<comment type="subcellular location">
    <subcellularLocation>
        <location evidence="1">Membrane</location>
        <topology evidence="1">Lipid-anchor</topology>
        <topology evidence="1">GPI-anchor</topology>
    </subcellularLocation>
    <subcellularLocation>
        <location evidence="2">Secreted</location>
    </subcellularLocation>
</comment>
<name>A0A1C1CBV3_9EURO</name>
<dbReference type="InterPro" id="IPR008427">
    <property type="entry name" value="Extracellular_membr_CFEM_dom"/>
</dbReference>
<keyword evidence="13" id="KW-1185">Reference proteome</keyword>
<evidence type="ECO:0000256" key="1">
    <source>
        <dbReference type="ARBA" id="ARBA00004589"/>
    </source>
</evidence>
<dbReference type="Proteomes" id="UP000094526">
    <property type="component" value="Unassembled WGS sequence"/>
</dbReference>
<keyword evidence="5" id="KW-0472">Membrane</keyword>
<dbReference type="GO" id="GO:0005576">
    <property type="term" value="C:extracellular region"/>
    <property type="evidence" value="ECO:0007669"/>
    <property type="project" value="UniProtKB-SubCell"/>
</dbReference>
<evidence type="ECO:0000256" key="4">
    <source>
        <dbReference type="ARBA" id="ARBA00022525"/>
    </source>
</evidence>
<evidence type="ECO:0000313" key="12">
    <source>
        <dbReference type="EMBL" id="OCT46023.1"/>
    </source>
</evidence>
<feature type="region of interest" description="Disordered" evidence="9">
    <location>
        <begin position="125"/>
        <end position="172"/>
    </location>
</feature>
<dbReference type="VEuPathDB" id="FungiDB:CLCR_00497"/>
<evidence type="ECO:0000256" key="7">
    <source>
        <dbReference type="ARBA" id="ARBA00023157"/>
    </source>
</evidence>
<protein>
    <recommendedName>
        <fullName evidence="11">CFEM domain-containing protein</fullName>
    </recommendedName>
</protein>
<dbReference type="Pfam" id="PF05730">
    <property type="entry name" value="CFEM"/>
    <property type="match status" value="1"/>
</dbReference>
<reference evidence="13" key="1">
    <citation type="submission" date="2015-07" db="EMBL/GenBank/DDBJ databases">
        <authorList>
            <person name="Teixeira M.M."/>
            <person name="Souza R.C."/>
            <person name="Almeida L.G."/>
            <person name="Vicente V.A."/>
            <person name="de Hoog S."/>
            <person name="Bocca A.L."/>
            <person name="de Almeida S.R."/>
            <person name="Vasconcelos A.T."/>
            <person name="Felipe M.S."/>
        </authorList>
    </citation>
    <scope>NUCLEOTIDE SEQUENCE [LARGE SCALE GENOMIC DNA]</scope>
    <source>
        <strain evidence="13">KSF</strain>
    </source>
</reference>
<gene>
    <name evidence="12" type="ORF">CLCR_00497</name>
</gene>
<dbReference type="OrthoDB" id="4160532at2759"/>
<keyword evidence="7" id="KW-1015">Disulfide bond</keyword>
<organism evidence="12 13">
    <name type="scientific">Cladophialophora carrionii</name>
    <dbReference type="NCBI Taxonomy" id="86049"/>
    <lineage>
        <taxon>Eukaryota</taxon>
        <taxon>Fungi</taxon>
        <taxon>Dikarya</taxon>
        <taxon>Ascomycota</taxon>
        <taxon>Pezizomycotina</taxon>
        <taxon>Eurotiomycetes</taxon>
        <taxon>Chaetothyriomycetidae</taxon>
        <taxon>Chaetothyriales</taxon>
        <taxon>Herpotrichiellaceae</taxon>
        <taxon>Cladophialophora</taxon>
    </lineage>
</organism>
<proteinExistence type="inferred from homology"/>
<keyword evidence="4" id="KW-0964">Secreted</keyword>
<evidence type="ECO:0000256" key="10">
    <source>
        <dbReference type="SAM" id="SignalP"/>
    </source>
</evidence>
<keyword evidence="6 10" id="KW-0732">Signal</keyword>
<feature type="domain" description="CFEM" evidence="11">
    <location>
        <begin position="28"/>
        <end position="83"/>
    </location>
</feature>
<dbReference type="GO" id="GO:0098552">
    <property type="term" value="C:side of membrane"/>
    <property type="evidence" value="ECO:0007669"/>
    <property type="project" value="UniProtKB-KW"/>
</dbReference>
<keyword evidence="5" id="KW-0336">GPI-anchor</keyword>
<comment type="caution">
    <text evidence="12">The sequence shown here is derived from an EMBL/GenBank/DDBJ whole genome shotgun (WGS) entry which is preliminary data.</text>
</comment>
<evidence type="ECO:0000256" key="3">
    <source>
        <dbReference type="ARBA" id="ARBA00010031"/>
    </source>
</evidence>